<feature type="compositionally biased region" description="Basic and acidic residues" evidence="9">
    <location>
        <begin position="279"/>
        <end position="291"/>
    </location>
</feature>
<reference evidence="10 11" key="1">
    <citation type="journal article" date="2018" name="BMC Genomics">
        <title>Comparative genome analyses reveal sequence features reflecting distinct modes of host-adaptation between dicot and monocot powdery mildew.</title>
        <authorList>
            <person name="Wu Y."/>
            <person name="Ma X."/>
            <person name="Pan Z."/>
            <person name="Kale S.D."/>
            <person name="Song Y."/>
            <person name="King H."/>
            <person name="Zhang Q."/>
            <person name="Presley C."/>
            <person name="Deng X."/>
            <person name="Wei C.I."/>
            <person name="Xiao S."/>
        </authorList>
    </citation>
    <scope>NUCLEOTIDE SEQUENCE [LARGE SCALE GENOMIC DNA]</scope>
    <source>
        <strain evidence="10">UMSG1</strain>
    </source>
</reference>
<dbReference type="PANTHER" id="PTHR28184:SF1">
    <property type="entry name" value="LARGE RIBOSOMAL SUBUNIT PROTEIN ML67"/>
    <property type="match status" value="1"/>
</dbReference>
<feature type="region of interest" description="Disordered" evidence="9">
    <location>
        <begin position="279"/>
        <end position="300"/>
    </location>
</feature>
<dbReference type="PANTHER" id="PTHR28184">
    <property type="entry name" value="MITOCHONDRIAL HOMOLOGOUS RECOMBINATION PROTEIN 1"/>
    <property type="match status" value="1"/>
</dbReference>
<sequence>MRILKSSEIARRLAQATNDAKNAVRIKKERPKRPELEHGQQIFIYSHIQKKMVAYSLTRALNNAETLRHIPFNGKKTVPSALRKDLWSPFATITLPEGYGPVGLSILQKLREYRKRHEHEWGDEIAKNPENGYFIAKKRREKKICDQVANSVADIAYVLGRLKKYELEQDEEPTQTKKPTQKRPRKSIIKKPTRSLNFPKPPPGGIGLVGEGKGIPIQIQWRDIQMAEYAESWSENVEHGLLPWSKNNREINESKKLELSNRNKERKKLFHVRVIKRQVNPEERKEKKKSNPLDTISAVE</sequence>
<dbReference type="EMBL" id="MCBS01024984">
    <property type="protein sequence ID" value="RKF71935.1"/>
    <property type="molecule type" value="Genomic_DNA"/>
</dbReference>
<dbReference type="InterPro" id="IPR024629">
    <property type="entry name" value="Ribosomal_mL67"/>
</dbReference>
<dbReference type="AlphaFoldDB" id="A0A420IBS1"/>
<protein>
    <recommendedName>
        <fullName evidence="8">Large ribosomal subunit protein mL67</fullName>
    </recommendedName>
</protein>
<evidence type="ECO:0000256" key="2">
    <source>
        <dbReference type="ARBA" id="ARBA00010741"/>
    </source>
</evidence>
<keyword evidence="3" id="KW-0689">Ribosomal protein</keyword>
<comment type="subcellular location">
    <subcellularLocation>
        <location evidence="1">Mitochondrion</location>
    </subcellularLocation>
</comment>
<organism evidence="10 11">
    <name type="scientific">Golovinomyces cichoracearum</name>
    <dbReference type="NCBI Taxonomy" id="62708"/>
    <lineage>
        <taxon>Eukaryota</taxon>
        <taxon>Fungi</taxon>
        <taxon>Dikarya</taxon>
        <taxon>Ascomycota</taxon>
        <taxon>Pezizomycotina</taxon>
        <taxon>Leotiomycetes</taxon>
        <taxon>Erysiphales</taxon>
        <taxon>Erysiphaceae</taxon>
        <taxon>Golovinomyces</taxon>
    </lineage>
</organism>
<evidence type="ECO:0000313" key="11">
    <source>
        <dbReference type="Proteomes" id="UP000285326"/>
    </source>
</evidence>
<dbReference type="GO" id="GO:0000150">
    <property type="term" value="F:DNA strand exchange activity"/>
    <property type="evidence" value="ECO:0007669"/>
    <property type="project" value="InterPro"/>
</dbReference>
<comment type="similarity">
    <text evidence="2">Belongs to the mitochondrion-specific ribosomal protein mL67 family.</text>
</comment>
<keyword evidence="7" id="KW-0687">Ribonucleoprotein</keyword>
<keyword evidence="6" id="KW-0804">Transcription</keyword>
<evidence type="ECO:0000256" key="7">
    <source>
        <dbReference type="ARBA" id="ARBA00023274"/>
    </source>
</evidence>
<evidence type="ECO:0000256" key="5">
    <source>
        <dbReference type="ARBA" id="ARBA00023128"/>
    </source>
</evidence>
<dbReference type="GO" id="GO:0003735">
    <property type="term" value="F:structural constituent of ribosome"/>
    <property type="evidence" value="ECO:0007669"/>
    <property type="project" value="TreeGrafter"/>
</dbReference>
<feature type="compositionally biased region" description="Basic residues" evidence="9">
    <location>
        <begin position="179"/>
        <end position="193"/>
    </location>
</feature>
<accession>A0A420IBS1</accession>
<dbReference type="Pfam" id="PF12829">
    <property type="entry name" value="Mhr1"/>
    <property type="match status" value="1"/>
</dbReference>
<comment type="caution">
    <text evidence="10">The sequence shown here is derived from an EMBL/GenBank/DDBJ whole genome shotgun (WGS) entry which is preliminary data.</text>
</comment>
<dbReference type="GO" id="GO:0005739">
    <property type="term" value="C:mitochondrion"/>
    <property type="evidence" value="ECO:0007669"/>
    <property type="project" value="UniProtKB-SubCell"/>
</dbReference>
<dbReference type="GO" id="GO:0005840">
    <property type="term" value="C:ribosome"/>
    <property type="evidence" value="ECO:0007669"/>
    <property type="project" value="UniProtKB-KW"/>
</dbReference>
<dbReference type="Proteomes" id="UP000285326">
    <property type="component" value="Unassembled WGS sequence"/>
</dbReference>
<evidence type="ECO:0000256" key="4">
    <source>
        <dbReference type="ARBA" id="ARBA00023015"/>
    </source>
</evidence>
<evidence type="ECO:0000256" key="1">
    <source>
        <dbReference type="ARBA" id="ARBA00004173"/>
    </source>
</evidence>
<gene>
    <name evidence="10" type="ORF">GcM1_249041</name>
</gene>
<name>A0A420IBS1_9PEZI</name>
<proteinExistence type="inferred from homology"/>
<evidence type="ECO:0000256" key="9">
    <source>
        <dbReference type="SAM" id="MobiDB-lite"/>
    </source>
</evidence>
<evidence type="ECO:0000256" key="6">
    <source>
        <dbReference type="ARBA" id="ARBA00023163"/>
    </source>
</evidence>
<keyword evidence="4" id="KW-0805">Transcription regulation</keyword>
<evidence type="ECO:0000256" key="3">
    <source>
        <dbReference type="ARBA" id="ARBA00022980"/>
    </source>
</evidence>
<evidence type="ECO:0000256" key="8">
    <source>
        <dbReference type="ARBA" id="ARBA00035185"/>
    </source>
</evidence>
<dbReference type="GO" id="GO:1990904">
    <property type="term" value="C:ribonucleoprotein complex"/>
    <property type="evidence" value="ECO:0007669"/>
    <property type="project" value="UniProtKB-KW"/>
</dbReference>
<dbReference type="GO" id="GO:0003697">
    <property type="term" value="F:single-stranded DNA binding"/>
    <property type="evidence" value="ECO:0007669"/>
    <property type="project" value="InterPro"/>
</dbReference>
<keyword evidence="5" id="KW-0496">Mitochondrion</keyword>
<feature type="region of interest" description="Disordered" evidence="9">
    <location>
        <begin position="169"/>
        <end position="209"/>
    </location>
</feature>
<evidence type="ECO:0000313" key="10">
    <source>
        <dbReference type="EMBL" id="RKF71935.1"/>
    </source>
</evidence>